<dbReference type="Gene3D" id="1.10.600.10">
    <property type="entry name" value="Farnesyl Diphosphate Synthase"/>
    <property type="match status" value="1"/>
</dbReference>
<dbReference type="SFLD" id="SFLDS00005">
    <property type="entry name" value="Isoprenoid_Synthase_Type_I"/>
    <property type="match status" value="1"/>
</dbReference>
<dbReference type="EMBL" id="JBIRGH010000010">
    <property type="protein sequence ID" value="MFH8586364.1"/>
    <property type="molecule type" value="Genomic_DNA"/>
</dbReference>
<protein>
    <recommendedName>
        <fullName evidence="2">Terpene synthase</fullName>
        <ecNumber evidence="2">4.2.3.-</ecNumber>
    </recommendedName>
</protein>
<keyword evidence="2" id="KW-0460">Magnesium</keyword>
<keyword evidence="5" id="KW-1185">Reference proteome</keyword>
<comment type="cofactor">
    <cofactor evidence="2">
        <name>Mg(2+)</name>
        <dbReference type="ChEBI" id="CHEBI:18420"/>
    </cofactor>
</comment>
<reference evidence="4 5" key="1">
    <citation type="submission" date="2024-10" db="EMBL/GenBank/DDBJ databases">
        <title>The Natural Products Discovery Center: Release of the First 8490 Sequenced Strains for Exploring Actinobacteria Biosynthetic Diversity.</title>
        <authorList>
            <person name="Kalkreuter E."/>
            <person name="Kautsar S.A."/>
            <person name="Yang D."/>
            <person name="Bader C.D."/>
            <person name="Teijaro C.N."/>
            <person name="Fluegel L."/>
            <person name="Davis C.M."/>
            <person name="Simpson J.R."/>
            <person name="Lauterbach L."/>
            <person name="Steele A.D."/>
            <person name="Gui C."/>
            <person name="Meng S."/>
            <person name="Li G."/>
            <person name="Viehrig K."/>
            <person name="Ye F."/>
            <person name="Su P."/>
            <person name="Kiefer A.F."/>
            <person name="Nichols A."/>
            <person name="Cepeda A.J."/>
            <person name="Yan W."/>
            <person name="Fan B."/>
            <person name="Jiang Y."/>
            <person name="Adhikari A."/>
            <person name="Zheng C.-J."/>
            <person name="Schuster L."/>
            <person name="Cowan T.M."/>
            <person name="Smanski M.J."/>
            <person name="Chevrette M.G."/>
            <person name="De Carvalho L.P.S."/>
            <person name="Shen B."/>
        </authorList>
    </citation>
    <scope>NUCLEOTIDE SEQUENCE [LARGE SCALE GENOMIC DNA]</scope>
    <source>
        <strain evidence="4 5">NPDC018013</strain>
    </source>
</reference>
<dbReference type="Pfam" id="PF19086">
    <property type="entry name" value="Terpene_syn_C_2"/>
    <property type="match status" value="1"/>
</dbReference>
<dbReference type="SUPFAM" id="SSF48576">
    <property type="entry name" value="Terpenoid synthases"/>
    <property type="match status" value="1"/>
</dbReference>
<proteinExistence type="inferred from homology"/>
<dbReference type="RefSeq" id="WP_397673416.1">
    <property type="nucleotide sequence ID" value="NZ_JBIRGH010000010.1"/>
</dbReference>
<dbReference type="PANTHER" id="PTHR35201:SF4">
    <property type="entry name" value="BETA-PINACENE SYNTHASE-RELATED"/>
    <property type="match status" value="1"/>
</dbReference>
<gene>
    <name evidence="4" type="ORF">ACH4GP_18465</name>
</gene>
<dbReference type="SFLD" id="SFLDG01020">
    <property type="entry name" value="Terpene_Cyclase_Like_2"/>
    <property type="match status" value="1"/>
</dbReference>
<dbReference type="InterPro" id="IPR034686">
    <property type="entry name" value="Terpene_cyclase-like_2"/>
</dbReference>
<dbReference type="EC" id="4.2.3.-" evidence="2"/>
<accession>A0ABW7RG55</accession>
<sequence>MGPELIVPPTYSPIPPAIHPRHEAIEIRTTAWAERFAIGSDELRERLVTHGIGAFSARILPEGQEEVVSLLADFVLWLFGVDDGYCEEGDLGCSPGGLTAVLHRLLRVAQNPEAQLLRADPLAEGLRDLRSRVSRYGTEGQTARWLDALREYFFSVVWEASHRSEGTVPSLSDYTLMRLYDGATSVVLPILEMGHGYELQPYERDRTAVRAAAEMASFVITWDNDIFSHHKESRSEGYYLNVLRVLQHEHGIGPDQALTTAIAQRDRVMTLFMRLSAQLRHEASPQLRQYLNGLASFIRGSQDWGITSLRYTTPDDPAGLPTTLRETPTDDSHEPLDIPVISWWWDLLPAGDGTPPRCGNGDASAAEWAARKPA</sequence>
<evidence type="ECO:0000313" key="4">
    <source>
        <dbReference type="EMBL" id="MFH8586364.1"/>
    </source>
</evidence>
<dbReference type="PANTHER" id="PTHR35201">
    <property type="entry name" value="TERPENE SYNTHASE"/>
    <property type="match status" value="1"/>
</dbReference>
<name>A0ABW7RG55_9ACTN</name>
<comment type="similarity">
    <text evidence="2">Belongs to the terpene synthase family.</text>
</comment>
<keyword evidence="1 2" id="KW-0456">Lyase</keyword>
<dbReference type="Proteomes" id="UP001610990">
    <property type="component" value="Unassembled WGS sequence"/>
</dbReference>
<evidence type="ECO:0000256" key="3">
    <source>
        <dbReference type="SAM" id="MobiDB-lite"/>
    </source>
</evidence>
<dbReference type="InterPro" id="IPR008949">
    <property type="entry name" value="Isoprenoid_synthase_dom_sf"/>
</dbReference>
<evidence type="ECO:0000256" key="2">
    <source>
        <dbReference type="RuleBase" id="RU366034"/>
    </source>
</evidence>
<keyword evidence="2" id="KW-0479">Metal-binding</keyword>
<dbReference type="GO" id="GO:0016829">
    <property type="term" value="F:lyase activity"/>
    <property type="evidence" value="ECO:0007669"/>
    <property type="project" value="UniProtKB-KW"/>
</dbReference>
<organism evidence="4 5">
    <name type="scientific">Streptomyces celluloflavus</name>
    <dbReference type="NCBI Taxonomy" id="58344"/>
    <lineage>
        <taxon>Bacteria</taxon>
        <taxon>Bacillati</taxon>
        <taxon>Actinomycetota</taxon>
        <taxon>Actinomycetes</taxon>
        <taxon>Kitasatosporales</taxon>
        <taxon>Streptomycetaceae</taxon>
        <taxon>Streptomyces</taxon>
    </lineage>
</organism>
<feature type="region of interest" description="Disordered" evidence="3">
    <location>
        <begin position="355"/>
        <end position="374"/>
    </location>
</feature>
<dbReference type="InterPro" id="IPR048143">
    <property type="entry name" value="Selin_dien_syn"/>
</dbReference>
<dbReference type="NCBIfam" id="NF041565">
    <property type="entry name" value="selin_dien_syn"/>
    <property type="match status" value="1"/>
</dbReference>
<comment type="caution">
    <text evidence="4">The sequence shown here is derived from an EMBL/GenBank/DDBJ whole genome shotgun (WGS) entry which is preliminary data.</text>
</comment>
<evidence type="ECO:0000313" key="5">
    <source>
        <dbReference type="Proteomes" id="UP001610990"/>
    </source>
</evidence>
<evidence type="ECO:0000256" key="1">
    <source>
        <dbReference type="ARBA" id="ARBA00023239"/>
    </source>
</evidence>